<feature type="transmembrane region" description="Helical" evidence="6">
    <location>
        <begin position="100"/>
        <end position="120"/>
    </location>
</feature>
<dbReference type="RefSeq" id="WP_377132960.1">
    <property type="nucleotide sequence ID" value="NZ_JBHSFI010000002.1"/>
</dbReference>
<dbReference type="Proteomes" id="UP001596011">
    <property type="component" value="Unassembled WGS sequence"/>
</dbReference>
<feature type="transmembrane region" description="Helical" evidence="6">
    <location>
        <begin position="160"/>
        <end position="178"/>
    </location>
</feature>
<keyword evidence="3 6" id="KW-0812">Transmembrane</keyword>
<dbReference type="PANTHER" id="PTHR43124:SF3">
    <property type="entry name" value="CHLORAMPHENICOL EFFLUX PUMP RV0191"/>
    <property type="match status" value="1"/>
</dbReference>
<sequence>MPAGLAALALGGFGIGLTEFVILGLLPEVAADFRVTIPQAGYLVSGYALSVAVGGVLVTAGTAHLRPKRVLVGLMVLFVIGNLLSAIAETYSAMMVGRVVAALCHGAFFGIGSVLAASLVPPQRKAQAISIMFLGLTLANVLGVPLGTLLGQGLGWRSTFWTITAIGVVALLGLLAFIPDRTADARPPGQLRRELAAFRDGQVWLSILVTVFGFGAMFGAFTYIAPILTQVTGLPDGAIPWMLVLFGVGLFAGNLAGGRAADRDLDRTLLTLLGSLTVVLVGFALVVGNPWAAGIALFLLGAVGFASVPGMQMRVLEFASAAPTLASGVNISAFNTGNAIGAWLGGVTIAAGYGYRSPIVVGAALAVVALAVMALAAASHRRLAQRQATAPLTSSTTAH</sequence>
<organism evidence="8 9">
    <name type="scientific">Promicromonospora alba</name>
    <dbReference type="NCBI Taxonomy" id="1616110"/>
    <lineage>
        <taxon>Bacteria</taxon>
        <taxon>Bacillati</taxon>
        <taxon>Actinomycetota</taxon>
        <taxon>Actinomycetes</taxon>
        <taxon>Micrococcales</taxon>
        <taxon>Promicromonosporaceae</taxon>
        <taxon>Promicromonospora</taxon>
    </lineage>
</organism>
<evidence type="ECO:0000256" key="4">
    <source>
        <dbReference type="ARBA" id="ARBA00022989"/>
    </source>
</evidence>
<feature type="transmembrane region" description="Helical" evidence="6">
    <location>
        <begin position="42"/>
        <end position="63"/>
    </location>
</feature>
<dbReference type="PANTHER" id="PTHR43124">
    <property type="entry name" value="PURINE EFFLUX PUMP PBUE"/>
    <property type="match status" value="1"/>
</dbReference>
<dbReference type="SUPFAM" id="SSF103473">
    <property type="entry name" value="MFS general substrate transporter"/>
    <property type="match status" value="1"/>
</dbReference>
<dbReference type="Pfam" id="PF07690">
    <property type="entry name" value="MFS_1"/>
    <property type="match status" value="1"/>
</dbReference>
<keyword evidence="2" id="KW-1003">Cell membrane</keyword>
<feature type="transmembrane region" description="Helical" evidence="6">
    <location>
        <begin position="359"/>
        <end position="378"/>
    </location>
</feature>
<keyword evidence="5 6" id="KW-0472">Membrane</keyword>
<feature type="transmembrane region" description="Helical" evidence="6">
    <location>
        <begin position="70"/>
        <end position="88"/>
    </location>
</feature>
<dbReference type="InterPro" id="IPR036259">
    <property type="entry name" value="MFS_trans_sf"/>
</dbReference>
<dbReference type="InterPro" id="IPR011701">
    <property type="entry name" value="MFS"/>
</dbReference>
<dbReference type="CDD" id="cd17324">
    <property type="entry name" value="MFS_NepI_like"/>
    <property type="match status" value="1"/>
</dbReference>
<evidence type="ECO:0000256" key="2">
    <source>
        <dbReference type="ARBA" id="ARBA00022475"/>
    </source>
</evidence>
<dbReference type="PROSITE" id="PS50850">
    <property type="entry name" value="MFS"/>
    <property type="match status" value="1"/>
</dbReference>
<feature type="transmembrane region" description="Helical" evidence="6">
    <location>
        <begin position="203"/>
        <end position="226"/>
    </location>
</feature>
<evidence type="ECO:0000256" key="3">
    <source>
        <dbReference type="ARBA" id="ARBA00022692"/>
    </source>
</evidence>
<name>A0ABV9HAY1_9MICO</name>
<feature type="domain" description="Major facilitator superfamily (MFS) profile" evidence="7">
    <location>
        <begin position="4"/>
        <end position="381"/>
    </location>
</feature>
<proteinExistence type="predicted"/>
<evidence type="ECO:0000313" key="8">
    <source>
        <dbReference type="EMBL" id="MFC4627262.1"/>
    </source>
</evidence>
<feature type="transmembrane region" description="Helical" evidence="6">
    <location>
        <begin position="132"/>
        <end position="154"/>
    </location>
</feature>
<evidence type="ECO:0000256" key="6">
    <source>
        <dbReference type="SAM" id="Phobius"/>
    </source>
</evidence>
<comment type="caution">
    <text evidence="8">The sequence shown here is derived from an EMBL/GenBank/DDBJ whole genome shotgun (WGS) entry which is preliminary data.</text>
</comment>
<protein>
    <submittedName>
        <fullName evidence="8">MFS transporter</fullName>
    </submittedName>
</protein>
<keyword evidence="4 6" id="KW-1133">Transmembrane helix</keyword>
<evidence type="ECO:0000259" key="7">
    <source>
        <dbReference type="PROSITE" id="PS50850"/>
    </source>
</evidence>
<gene>
    <name evidence="8" type="ORF">ACFO6V_03385</name>
</gene>
<reference evidence="9" key="1">
    <citation type="journal article" date="2019" name="Int. J. Syst. Evol. Microbiol.">
        <title>The Global Catalogue of Microorganisms (GCM) 10K type strain sequencing project: providing services to taxonomists for standard genome sequencing and annotation.</title>
        <authorList>
            <consortium name="The Broad Institute Genomics Platform"/>
            <consortium name="The Broad Institute Genome Sequencing Center for Infectious Disease"/>
            <person name="Wu L."/>
            <person name="Ma J."/>
        </authorList>
    </citation>
    <scope>NUCLEOTIDE SEQUENCE [LARGE SCALE GENOMIC DNA]</scope>
    <source>
        <strain evidence="9">CCUG 42722</strain>
    </source>
</reference>
<dbReference type="EMBL" id="JBHSFI010000002">
    <property type="protein sequence ID" value="MFC4627262.1"/>
    <property type="molecule type" value="Genomic_DNA"/>
</dbReference>
<feature type="transmembrane region" description="Helical" evidence="6">
    <location>
        <begin position="293"/>
        <end position="311"/>
    </location>
</feature>
<keyword evidence="9" id="KW-1185">Reference proteome</keyword>
<accession>A0ABV9HAY1</accession>
<evidence type="ECO:0000256" key="5">
    <source>
        <dbReference type="ARBA" id="ARBA00023136"/>
    </source>
</evidence>
<dbReference type="Gene3D" id="1.20.1250.20">
    <property type="entry name" value="MFS general substrate transporter like domains"/>
    <property type="match status" value="2"/>
</dbReference>
<evidence type="ECO:0000256" key="1">
    <source>
        <dbReference type="ARBA" id="ARBA00004651"/>
    </source>
</evidence>
<feature type="transmembrane region" description="Helical" evidence="6">
    <location>
        <begin position="269"/>
        <end position="287"/>
    </location>
</feature>
<evidence type="ECO:0000313" key="9">
    <source>
        <dbReference type="Proteomes" id="UP001596011"/>
    </source>
</evidence>
<feature type="transmembrane region" description="Helical" evidence="6">
    <location>
        <begin position="332"/>
        <end position="353"/>
    </location>
</feature>
<comment type="subcellular location">
    <subcellularLocation>
        <location evidence="1">Cell membrane</location>
        <topology evidence="1">Multi-pass membrane protein</topology>
    </subcellularLocation>
</comment>
<dbReference type="InterPro" id="IPR050189">
    <property type="entry name" value="MFS_Efflux_Transporters"/>
</dbReference>
<dbReference type="InterPro" id="IPR020846">
    <property type="entry name" value="MFS_dom"/>
</dbReference>
<feature type="transmembrane region" description="Helical" evidence="6">
    <location>
        <begin position="238"/>
        <end position="257"/>
    </location>
</feature>